<reference evidence="3 4" key="1">
    <citation type="submission" date="2018-11" db="EMBL/GenBank/DDBJ databases">
        <title>The genome of Variovorax sp T529.</title>
        <authorList>
            <person name="Gao J."/>
        </authorList>
    </citation>
    <scope>NUCLEOTIDE SEQUENCE [LARGE SCALE GENOMIC DNA]</scope>
    <source>
        <strain evidence="3 4">T529</strain>
    </source>
</reference>
<protein>
    <submittedName>
        <fullName evidence="3">Tripartite tricarboxylate transporter substrate binding protein</fullName>
    </submittedName>
</protein>
<sequence>MSSVFRIPSLARLSVAAAWLAAMALQPASAQPLPARNGFPSQAVKFVSPFPPGGGNDATARLVTTRLPEIMGQAAVVDNRGGAGGNIGAKSVAEAKPDGYTVLTSQVSIMAVNPSLYSAPGFDPIKNFVPITQINAAPLALVVEANSPYKTFGDLATRAKASPGKVTYATPGNGTLSHLVGVVLQKDSGVDMTHVPYKGAGPALTDLLGGQVDLLVTSTSSVAGMVQNGKLRVLAVTSPRRIGVFAKVPTLEELGYANARFEDWYGFFAPAGTPPERVAYLNEAIVRTLRLPEVTKLVNDGGSEVVANTPEAFAAQLRQDIDRWSRIVKLSGAKAD</sequence>
<proteinExistence type="inferred from homology"/>
<feature type="chain" id="PRO_5018082008" evidence="2">
    <location>
        <begin position="31"/>
        <end position="336"/>
    </location>
</feature>
<dbReference type="EMBL" id="RQXU01000001">
    <property type="protein sequence ID" value="RRH92604.1"/>
    <property type="molecule type" value="Genomic_DNA"/>
</dbReference>
<gene>
    <name evidence="3" type="ORF">EH244_01930</name>
</gene>
<dbReference type="Proteomes" id="UP000271590">
    <property type="component" value="Unassembled WGS sequence"/>
</dbReference>
<dbReference type="PANTHER" id="PTHR42928:SF5">
    <property type="entry name" value="BLR1237 PROTEIN"/>
    <property type="match status" value="1"/>
</dbReference>
<evidence type="ECO:0000313" key="4">
    <source>
        <dbReference type="Proteomes" id="UP000271590"/>
    </source>
</evidence>
<comment type="caution">
    <text evidence="3">The sequence shown here is derived from an EMBL/GenBank/DDBJ whole genome shotgun (WGS) entry which is preliminary data.</text>
</comment>
<comment type="similarity">
    <text evidence="1">Belongs to the UPF0065 (bug) family.</text>
</comment>
<dbReference type="SUPFAM" id="SSF53850">
    <property type="entry name" value="Periplasmic binding protein-like II"/>
    <property type="match status" value="1"/>
</dbReference>
<evidence type="ECO:0000256" key="1">
    <source>
        <dbReference type="ARBA" id="ARBA00006987"/>
    </source>
</evidence>
<dbReference type="PIRSF" id="PIRSF017082">
    <property type="entry name" value="YflP"/>
    <property type="match status" value="1"/>
</dbReference>
<dbReference type="Gene3D" id="3.40.190.150">
    <property type="entry name" value="Bordetella uptake gene, domain 1"/>
    <property type="match status" value="1"/>
</dbReference>
<accession>A0A3P3F1U3</accession>
<feature type="signal peptide" evidence="2">
    <location>
        <begin position="1"/>
        <end position="30"/>
    </location>
</feature>
<name>A0A3P3F1U3_9BURK</name>
<dbReference type="PANTHER" id="PTHR42928">
    <property type="entry name" value="TRICARBOXYLATE-BINDING PROTEIN"/>
    <property type="match status" value="1"/>
</dbReference>
<dbReference type="InterPro" id="IPR005064">
    <property type="entry name" value="BUG"/>
</dbReference>
<organism evidence="3 4">
    <name type="scientific">Variovorax beijingensis</name>
    <dbReference type="NCBI Taxonomy" id="2496117"/>
    <lineage>
        <taxon>Bacteria</taxon>
        <taxon>Pseudomonadati</taxon>
        <taxon>Pseudomonadota</taxon>
        <taxon>Betaproteobacteria</taxon>
        <taxon>Burkholderiales</taxon>
        <taxon>Comamonadaceae</taxon>
        <taxon>Variovorax</taxon>
    </lineage>
</organism>
<keyword evidence="2" id="KW-0732">Signal</keyword>
<dbReference type="Gene3D" id="3.40.190.10">
    <property type="entry name" value="Periplasmic binding protein-like II"/>
    <property type="match status" value="1"/>
</dbReference>
<dbReference type="RefSeq" id="WP_124956435.1">
    <property type="nucleotide sequence ID" value="NZ_CBFHCE010000012.1"/>
</dbReference>
<evidence type="ECO:0000256" key="2">
    <source>
        <dbReference type="SAM" id="SignalP"/>
    </source>
</evidence>
<evidence type="ECO:0000313" key="3">
    <source>
        <dbReference type="EMBL" id="RRH92604.1"/>
    </source>
</evidence>
<dbReference type="InterPro" id="IPR042100">
    <property type="entry name" value="Bug_dom1"/>
</dbReference>
<dbReference type="CDD" id="cd07012">
    <property type="entry name" value="PBP2_Bug_TTT"/>
    <property type="match status" value="1"/>
</dbReference>
<dbReference type="Pfam" id="PF03401">
    <property type="entry name" value="TctC"/>
    <property type="match status" value="1"/>
</dbReference>
<dbReference type="AlphaFoldDB" id="A0A3P3F1U3"/>